<evidence type="ECO:0000256" key="2">
    <source>
        <dbReference type="SAM" id="Phobius"/>
    </source>
</evidence>
<reference evidence="4" key="1">
    <citation type="submission" date="2023-05" db="EMBL/GenBank/DDBJ databases">
        <title>Comparative genomics of Bacillaceae isolates and their secondary metabolite potential.</title>
        <authorList>
            <person name="Song L."/>
            <person name="Nielsen L.J."/>
            <person name="Mohite O."/>
            <person name="Xu X."/>
            <person name="Weber T."/>
            <person name="Kovacs A.T."/>
        </authorList>
    </citation>
    <scope>NUCLEOTIDE SEQUENCE</scope>
    <source>
        <strain evidence="4">B2_4</strain>
    </source>
</reference>
<feature type="transmembrane region" description="Helical" evidence="2">
    <location>
        <begin position="70"/>
        <end position="87"/>
    </location>
</feature>
<evidence type="ECO:0000259" key="3">
    <source>
        <dbReference type="SMART" id="SM00460"/>
    </source>
</evidence>
<accession>A0AA95KUW3</accession>
<name>A0AA95KUW3_9BACL</name>
<dbReference type="InterPro" id="IPR038765">
    <property type="entry name" value="Papain-like_cys_pep_sf"/>
</dbReference>
<dbReference type="PANTHER" id="PTHR42736">
    <property type="entry name" value="PROTEIN-GLUTAMINE GAMMA-GLUTAMYLTRANSFERASE"/>
    <property type="match status" value="1"/>
</dbReference>
<feature type="transmembrane region" description="Helical" evidence="2">
    <location>
        <begin position="157"/>
        <end position="173"/>
    </location>
</feature>
<keyword evidence="2" id="KW-0812">Transmembrane</keyword>
<evidence type="ECO:0000313" key="4">
    <source>
        <dbReference type="EMBL" id="WHX47815.1"/>
    </source>
</evidence>
<dbReference type="AlphaFoldDB" id="A0AA95KUW3"/>
<dbReference type="Pfam" id="PF13559">
    <property type="entry name" value="DUF4129"/>
    <property type="match status" value="1"/>
</dbReference>
<feature type="transmembrane region" description="Helical" evidence="2">
    <location>
        <begin position="194"/>
        <end position="215"/>
    </location>
</feature>
<feature type="transmembrane region" description="Helical" evidence="2">
    <location>
        <begin position="132"/>
        <end position="151"/>
    </location>
</feature>
<feature type="transmembrane region" description="Helical" evidence="2">
    <location>
        <begin position="35"/>
        <end position="58"/>
    </location>
</feature>
<dbReference type="Proteomes" id="UP001177943">
    <property type="component" value="Chromosome"/>
</dbReference>
<dbReference type="InterPro" id="IPR052901">
    <property type="entry name" value="Bact_TGase-like"/>
</dbReference>
<gene>
    <name evidence="4" type="ORF">QNH46_16915</name>
</gene>
<feature type="region of interest" description="Disordered" evidence="1">
    <location>
        <begin position="234"/>
        <end position="263"/>
    </location>
</feature>
<organism evidence="4 5">
    <name type="scientific">Paenibacillus woosongensis</name>
    <dbReference type="NCBI Taxonomy" id="307580"/>
    <lineage>
        <taxon>Bacteria</taxon>
        <taxon>Bacillati</taxon>
        <taxon>Bacillota</taxon>
        <taxon>Bacilli</taxon>
        <taxon>Bacillales</taxon>
        <taxon>Paenibacillaceae</taxon>
        <taxon>Paenibacillus</taxon>
    </lineage>
</organism>
<dbReference type="SUPFAM" id="SSF54001">
    <property type="entry name" value="Cysteine proteinases"/>
    <property type="match status" value="1"/>
</dbReference>
<dbReference type="InterPro" id="IPR002931">
    <property type="entry name" value="Transglutaminase-like"/>
</dbReference>
<keyword evidence="2" id="KW-1133">Transmembrane helix</keyword>
<evidence type="ECO:0000256" key="1">
    <source>
        <dbReference type="SAM" id="MobiDB-lite"/>
    </source>
</evidence>
<dbReference type="EMBL" id="CP126084">
    <property type="protein sequence ID" value="WHX47815.1"/>
    <property type="molecule type" value="Genomic_DNA"/>
</dbReference>
<evidence type="ECO:0000313" key="5">
    <source>
        <dbReference type="Proteomes" id="UP001177943"/>
    </source>
</evidence>
<feature type="transmembrane region" description="Helical" evidence="2">
    <location>
        <begin position="620"/>
        <end position="640"/>
    </location>
</feature>
<dbReference type="Pfam" id="PF01841">
    <property type="entry name" value="Transglut_core"/>
    <property type="match status" value="1"/>
</dbReference>
<dbReference type="KEGG" id="pwn:QNH46_16915"/>
<feature type="transmembrane region" description="Helical" evidence="2">
    <location>
        <begin position="107"/>
        <end position="125"/>
    </location>
</feature>
<dbReference type="RefSeq" id="WP_283925305.1">
    <property type="nucleotide sequence ID" value="NZ_CP126084.1"/>
</dbReference>
<dbReference type="Gene3D" id="3.10.620.30">
    <property type="match status" value="1"/>
</dbReference>
<feature type="compositionally biased region" description="Low complexity" evidence="1">
    <location>
        <begin position="234"/>
        <end position="257"/>
    </location>
</feature>
<proteinExistence type="predicted"/>
<feature type="transmembrane region" description="Helical" evidence="2">
    <location>
        <begin position="12"/>
        <end position="29"/>
    </location>
</feature>
<dbReference type="PANTHER" id="PTHR42736:SF1">
    <property type="entry name" value="PROTEIN-GLUTAMINE GAMMA-GLUTAMYLTRANSFERASE"/>
    <property type="match status" value="1"/>
</dbReference>
<dbReference type="InterPro" id="IPR025403">
    <property type="entry name" value="TgpA-like_C"/>
</dbReference>
<sequence>MNNAVKSAEPAWYRLFVIVWMMIIAMQWIDYTEPIWYQETTALVTATLFAVALCEALLHARPWLNWTLKSLALIVILRTILGIYIYYPSGPLFPDQARQLLAHSSPYIWFALAAWGLFDLLIRLLTDRAKVIMFLSCNLIALTILDSFTSYYLWGNVAWLVFAGLGWLVCLHFRRFQLKYPQGWVKLRKEPLKITLNIVVIFASVLLIGVSMPAVSPILTDPYTAWKKRGAAVQAPGPGAVPSSETSTISSPNSPEEVLSGYSRDDTRLGDGFEFSYSPVMNVTSDVRSYWRGETRRIYTGAGWADLDKEGRDTHFYAGGGDNSPPLVNRDGGQIETRKVEQIVTMQTDKDYPVLFGGYAISSVEVLDEAPEARPRMHWASKEAELRWNGFSGADPGYAYPKRYKVTAEIPVIPLDELRQASYDALYSSRNVNSQYLQIPANFPQRVRELAEEVTAEGATPYEKMELLQAYLRQNYEYTNKPDLTRKQSEDFVDSFLFEIKQGYCDYYSTSMVMMARSLQIPARWVKGYAPGSMPSIEMMQRFPEMETGYSVSNSDAHSWAELYFGEEYGWIPFEATPGFDTTLLTPEEESVDTWSEDLTEDDASSEEMSGMLDGMDPKALRWVFGISLTTLVLSLLYMFRSELYLALVRIRLGRSLTLAEKISFEVLGVVRRLRRQGLYREEHETMRESFVRWEQDQPELAQLLRPLLTSFEKANYSPDAVLPEHLLEVKELSRKLSKAVKGRNNSA</sequence>
<keyword evidence="2" id="KW-0472">Membrane</keyword>
<feature type="domain" description="Transglutaminase-like" evidence="3">
    <location>
        <begin position="497"/>
        <end position="578"/>
    </location>
</feature>
<dbReference type="SMART" id="SM00460">
    <property type="entry name" value="TGc"/>
    <property type="match status" value="1"/>
</dbReference>
<protein>
    <submittedName>
        <fullName evidence="4">Transglutaminase domain-containing protein</fullName>
    </submittedName>
</protein>